<dbReference type="GO" id="GO:0005576">
    <property type="term" value="C:extracellular region"/>
    <property type="evidence" value="ECO:0007669"/>
    <property type="project" value="UniProtKB-SubCell"/>
</dbReference>
<accession>A0AAE1F7D3</accession>
<name>A0AAE1F7D3_PETCI</name>
<keyword evidence="3" id="KW-0372">Hormone</keyword>
<proteinExistence type="predicted"/>
<protein>
    <recommendedName>
        <fullName evidence="5">Corticotropin-releasing factor domain-containing protein</fullName>
    </recommendedName>
</protein>
<keyword evidence="2" id="KW-0964">Secreted</keyword>
<evidence type="ECO:0000256" key="3">
    <source>
        <dbReference type="ARBA" id="ARBA00022702"/>
    </source>
</evidence>
<feature type="region of interest" description="Disordered" evidence="4">
    <location>
        <begin position="26"/>
        <end position="64"/>
    </location>
</feature>
<gene>
    <name evidence="6" type="ORF">Pcinc_026392</name>
</gene>
<organism evidence="6 7">
    <name type="scientific">Petrolisthes cinctipes</name>
    <name type="common">Flat porcelain crab</name>
    <dbReference type="NCBI Taxonomy" id="88211"/>
    <lineage>
        <taxon>Eukaryota</taxon>
        <taxon>Metazoa</taxon>
        <taxon>Ecdysozoa</taxon>
        <taxon>Arthropoda</taxon>
        <taxon>Crustacea</taxon>
        <taxon>Multicrustacea</taxon>
        <taxon>Malacostraca</taxon>
        <taxon>Eumalacostraca</taxon>
        <taxon>Eucarida</taxon>
        <taxon>Decapoda</taxon>
        <taxon>Pleocyemata</taxon>
        <taxon>Anomura</taxon>
        <taxon>Galatheoidea</taxon>
        <taxon>Porcellanidae</taxon>
        <taxon>Petrolisthes</taxon>
    </lineage>
</organism>
<feature type="domain" description="Corticotropin-releasing factor" evidence="5">
    <location>
        <begin position="72"/>
        <end position="115"/>
    </location>
</feature>
<dbReference type="Proteomes" id="UP001286313">
    <property type="component" value="Unassembled WGS sequence"/>
</dbReference>
<feature type="compositionally biased region" description="Low complexity" evidence="4">
    <location>
        <begin position="46"/>
        <end position="59"/>
    </location>
</feature>
<comment type="caution">
    <text evidence="6">The sequence shown here is derived from an EMBL/GenBank/DDBJ whole genome shotgun (WGS) entry which is preliminary data.</text>
</comment>
<dbReference type="GO" id="GO:0005179">
    <property type="term" value="F:hormone activity"/>
    <property type="evidence" value="ECO:0007669"/>
    <property type="project" value="UniProtKB-KW"/>
</dbReference>
<reference evidence="6" key="1">
    <citation type="submission" date="2023-10" db="EMBL/GenBank/DDBJ databases">
        <title>Genome assemblies of two species of porcelain crab, Petrolisthes cinctipes and Petrolisthes manimaculis (Anomura: Porcellanidae).</title>
        <authorList>
            <person name="Angst P."/>
        </authorList>
    </citation>
    <scope>NUCLEOTIDE SEQUENCE</scope>
    <source>
        <strain evidence="6">PB745_01</strain>
        <tissue evidence="6">Gill</tissue>
    </source>
</reference>
<evidence type="ECO:0000259" key="5">
    <source>
        <dbReference type="SMART" id="SM00039"/>
    </source>
</evidence>
<evidence type="ECO:0000313" key="7">
    <source>
        <dbReference type="Proteomes" id="UP001286313"/>
    </source>
</evidence>
<evidence type="ECO:0000256" key="2">
    <source>
        <dbReference type="ARBA" id="ARBA00022525"/>
    </source>
</evidence>
<dbReference type="SMART" id="SM00039">
    <property type="entry name" value="CRF"/>
    <property type="match status" value="1"/>
</dbReference>
<comment type="subcellular location">
    <subcellularLocation>
        <location evidence="1">Secreted</location>
    </subcellularLocation>
</comment>
<keyword evidence="7" id="KW-1185">Reference proteome</keyword>
<dbReference type="Pfam" id="PF00473">
    <property type="entry name" value="CRF"/>
    <property type="match status" value="1"/>
</dbReference>
<evidence type="ECO:0000313" key="6">
    <source>
        <dbReference type="EMBL" id="KAK3868204.1"/>
    </source>
</evidence>
<dbReference type="InterPro" id="IPR000187">
    <property type="entry name" value="CRF"/>
</dbReference>
<dbReference type="EMBL" id="JAWQEG010003064">
    <property type="protein sequence ID" value="KAK3868204.1"/>
    <property type="molecule type" value="Genomic_DNA"/>
</dbReference>
<dbReference type="AlphaFoldDB" id="A0AAE1F7D3"/>
<evidence type="ECO:0000256" key="4">
    <source>
        <dbReference type="SAM" id="MobiDB-lite"/>
    </source>
</evidence>
<sequence>MGETCEAGSSSTDINNFNNIRKARNSLDINNNNNNNNKDSSASGSTETTNTNINNTGLNKRTWPHGFSRRRSGLSLSIDASMKVLREALYLEIARKKQRQQLQRAQHNKALLNSIGKRDVSAQLRTPARTLLLLFPHLLLPQPPRWQRGTKQAQHTVARDVR</sequence>
<evidence type="ECO:0000256" key="1">
    <source>
        <dbReference type="ARBA" id="ARBA00004613"/>
    </source>
</evidence>